<dbReference type="RefSeq" id="WP_109246066.1">
    <property type="nucleotide sequence ID" value="NZ_BFFO01000007.1"/>
</dbReference>
<name>A0A2R5HGX0_9LACT</name>
<feature type="domain" description="Deacetylase sirtuin-type" evidence="5">
    <location>
        <begin position="1"/>
        <end position="228"/>
    </location>
</feature>
<dbReference type="InterPro" id="IPR029035">
    <property type="entry name" value="DHS-like_NAD/FAD-binding_dom"/>
</dbReference>
<dbReference type="Pfam" id="PF02146">
    <property type="entry name" value="SIR2"/>
    <property type="match status" value="1"/>
</dbReference>
<keyword evidence="7" id="KW-1185">Reference proteome</keyword>
<dbReference type="InterPro" id="IPR026590">
    <property type="entry name" value="Ssirtuin_cat_dom"/>
</dbReference>
<dbReference type="OrthoDB" id="9800582at2"/>
<evidence type="ECO:0000256" key="1">
    <source>
        <dbReference type="ARBA" id="ARBA00012928"/>
    </source>
</evidence>
<keyword evidence="4" id="KW-0479">Metal-binding</keyword>
<dbReference type="PROSITE" id="PS50305">
    <property type="entry name" value="SIRTUIN"/>
    <property type="match status" value="1"/>
</dbReference>
<dbReference type="Gene3D" id="3.40.50.1220">
    <property type="entry name" value="TPP-binding domain"/>
    <property type="match status" value="1"/>
</dbReference>
<evidence type="ECO:0000313" key="6">
    <source>
        <dbReference type="EMBL" id="GBG97106.1"/>
    </source>
</evidence>
<accession>A0A2R5HGX0</accession>
<dbReference type="EMBL" id="BFFO01000007">
    <property type="protein sequence ID" value="GBG97106.1"/>
    <property type="molecule type" value="Genomic_DNA"/>
</dbReference>
<feature type="binding site" evidence="4">
    <location>
        <position position="121"/>
    </location>
    <ligand>
        <name>Zn(2+)</name>
        <dbReference type="ChEBI" id="CHEBI:29105"/>
    </ligand>
</feature>
<dbReference type="SUPFAM" id="SSF52467">
    <property type="entry name" value="DHS-like NAD/FAD-binding domain"/>
    <property type="match status" value="1"/>
</dbReference>
<dbReference type="PANTHER" id="PTHR11085:SF4">
    <property type="entry name" value="NAD-DEPENDENT PROTEIN DEACYLASE"/>
    <property type="match status" value="1"/>
</dbReference>
<dbReference type="PANTHER" id="PTHR11085">
    <property type="entry name" value="NAD-DEPENDENT PROTEIN DEACYLASE SIRTUIN-5, MITOCHONDRIAL-RELATED"/>
    <property type="match status" value="1"/>
</dbReference>
<evidence type="ECO:0000259" key="5">
    <source>
        <dbReference type="PROSITE" id="PS50305"/>
    </source>
</evidence>
<dbReference type="Gene3D" id="3.30.1600.10">
    <property type="entry name" value="SIR2/SIRT2 'Small Domain"/>
    <property type="match status" value="1"/>
</dbReference>
<reference evidence="6 7" key="1">
    <citation type="journal article" date="2018" name="Genome Announc.">
        <title>Draft Genome Sequence of Lactococcus sp. Strain NtB2 (JCM 32569), Isolated from the Gut of the Higher Termite Nasutitermes takasagoensis.</title>
        <authorList>
            <person name="Noda S."/>
            <person name="Aihara C."/>
            <person name="Yuki M."/>
            <person name="Ohkuma M."/>
        </authorList>
    </citation>
    <scope>NUCLEOTIDE SEQUENCE [LARGE SCALE GENOMIC DNA]</scope>
    <source>
        <strain evidence="6 7">NtB2</strain>
    </source>
</reference>
<dbReference type="InterPro" id="IPR003000">
    <property type="entry name" value="Sirtuin"/>
</dbReference>
<dbReference type="GO" id="GO:0046872">
    <property type="term" value="F:metal ion binding"/>
    <property type="evidence" value="ECO:0007669"/>
    <property type="project" value="UniProtKB-KW"/>
</dbReference>
<protein>
    <recommendedName>
        <fullName evidence="1">protein acetyllysine N-acetyltransferase</fullName>
        <ecNumber evidence="1">2.3.1.286</ecNumber>
    </recommendedName>
</protein>
<feature type="binding site" evidence="4">
    <location>
        <position position="139"/>
    </location>
    <ligand>
        <name>Zn(2+)</name>
        <dbReference type="ChEBI" id="CHEBI:29105"/>
    </ligand>
</feature>
<dbReference type="AlphaFoldDB" id="A0A2R5HGX0"/>
<evidence type="ECO:0000256" key="3">
    <source>
        <dbReference type="ARBA" id="ARBA00023027"/>
    </source>
</evidence>
<gene>
    <name evidence="6" type="ORF">NtB2_01243</name>
</gene>
<feature type="binding site" evidence="4">
    <location>
        <position position="142"/>
    </location>
    <ligand>
        <name>Zn(2+)</name>
        <dbReference type="ChEBI" id="CHEBI:29105"/>
    </ligand>
</feature>
<feature type="binding site" evidence="4">
    <location>
        <position position="124"/>
    </location>
    <ligand>
        <name>Zn(2+)</name>
        <dbReference type="ChEBI" id="CHEBI:29105"/>
    </ligand>
</feature>
<evidence type="ECO:0000256" key="4">
    <source>
        <dbReference type="PROSITE-ProRule" id="PRU00236"/>
    </source>
</evidence>
<keyword evidence="2" id="KW-0808">Transferase</keyword>
<dbReference type="GO" id="GO:0017136">
    <property type="term" value="F:histone deacetylase activity, NAD-dependent"/>
    <property type="evidence" value="ECO:0007669"/>
    <property type="project" value="TreeGrafter"/>
</dbReference>
<proteinExistence type="predicted"/>
<dbReference type="InterPro" id="IPR050134">
    <property type="entry name" value="NAD-dep_sirtuin_deacylases"/>
</dbReference>
<dbReference type="Proteomes" id="UP000245021">
    <property type="component" value="Unassembled WGS sequence"/>
</dbReference>
<organism evidence="6 7">
    <name type="scientific">Lactococcus termiticola</name>
    <dbReference type="NCBI Taxonomy" id="2169526"/>
    <lineage>
        <taxon>Bacteria</taxon>
        <taxon>Bacillati</taxon>
        <taxon>Bacillota</taxon>
        <taxon>Bacilli</taxon>
        <taxon>Lactobacillales</taxon>
        <taxon>Streptococcaceae</taxon>
        <taxon>Lactococcus</taxon>
    </lineage>
</organism>
<dbReference type="InterPro" id="IPR026591">
    <property type="entry name" value="Sirtuin_cat_small_dom_sf"/>
</dbReference>
<keyword evidence="3" id="KW-0520">NAD</keyword>
<evidence type="ECO:0000256" key="2">
    <source>
        <dbReference type="ARBA" id="ARBA00022679"/>
    </source>
</evidence>
<dbReference type="EC" id="2.3.1.286" evidence="1"/>
<dbReference type="NCBIfam" id="NF001752">
    <property type="entry name" value="PRK00481.1-1"/>
    <property type="match status" value="1"/>
</dbReference>
<evidence type="ECO:0000313" key="7">
    <source>
        <dbReference type="Proteomes" id="UP000245021"/>
    </source>
</evidence>
<feature type="active site" description="Proton acceptor" evidence="4">
    <location>
        <position position="113"/>
    </location>
</feature>
<keyword evidence="4" id="KW-0862">Zinc</keyword>
<dbReference type="GO" id="GO:0070403">
    <property type="term" value="F:NAD+ binding"/>
    <property type="evidence" value="ECO:0007669"/>
    <property type="project" value="InterPro"/>
</dbReference>
<comment type="caution">
    <text evidence="6">The sequence shown here is derived from an EMBL/GenBank/DDBJ whole genome shotgun (WGS) entry which is preliminary data.</text>
</comment>
<sequence>MQAKAMAEAIQASQRPVFMTGAGVSTLSGIPDYRSMTGIYTTTGLKNPEYLLSRRAMIQDSKDWYSFVKQLYHPEAKPNLIHEAIARLGAPVITQNIDGLHAQAGSQELVEFHGSIRQHYCEQCGQDVKTEDFLDDYRHKACGGLVRPDVVFYDEAIKAETIEKAVELFETADSIFIVGTTFKVYPFASLIDVAPPEAKIYAINRESIALGNLEGTYLGDAKDVFELI</sequence>